<evidence type="ECO:0000313" key="1">
    <source>
        <dbReference type="EMBL" id="PON82074.1"/>
    </source>
</evidence>
<dbReference type="InParanoid" id="A0A2P5E983"/>
<dbReference type="EMBL" id="JXTC01000202">
    <property type="protein sequence ID" value="PON82074.1"/>
    <property type="molecule type" value="Genomic_DNA"/>
</dbReference>
<protein>
    <submittedName>
        <fullName evidence="1">Uncharacterized protein</fullName>
    </submittedName>
</protein>
<comment type="caution">
    <text evidence="1">The sequence shown here is derived from an EMBL/GenBank/DDBJ whole genome shotgun (WGS) entry which is preliminary data.</text>
</comment>
<organism evidence="1 2">
    <name type="scientific">Trema orientale</name>
    <name type="common">Charcoal tree</name>
    <name type="synonym">Celtis orientalis</name>
    <dbReference type="NCBI Taxonomy" id="63057"/>
    <lineage>
        <taxon>Eukaryota</taxon>
        <taxon>Viridiplantae</taxon>
        <taxon>Streptophyta</taxon>
        <taxon>Embryophyta</taxon>
        <taxon>Tracheophyta</taxon>
        <taxon>Spermatophyta</taxon>
        <taxon>Magnoliopsida</taxon>
        <taxon>eudicotyledons</taxon>
        <taxon>Gunneridae</taxon>
        <taxon>Pentapetalae</taxon>
        <taxon>rosids</taxon>
        <taxon>fabids</taxon>
        <taxon>Rosales</taxon>
        <taxon>Cannabaceae</taxon>
        <taxon>Trema</taxon>
    </lineage>
</organism>
<sequence length="115" mass="13069">MVRICPNGVTIDVDQVLTPSSEHSGVVYVDHISSTDVEPINVFKSSVVGKEERDCLVVYKGDGLRIRICHVEIFRHGNNFDAINEGIRAWGWIEGYVYKLLVLSNVDDKLFYEIR</sequence>
<proteinExistence type="predicted"/>
<dbReference type="OrthoDB" id="10273130at2759"/>
<dbReference type="AlphaFoldDB" id="A0A2P5E983"/>
<reference evidence="2" key="1">
    <citation type="submission" date="2016-06" db="EMBL/GenBank/DDBJ databases">
        <title>Parallel loss of symbiosis genes in relatives of nitrogen-fixing non-legume Parasponia.</title>
        <authorList>
            <person name="Van Velzen R."/>
            <person name="Holmer R."/>
            <person name="Bu F."/>
            <person name="Rutten L."/>
            <person name="Van Zeijl A."/>
            <person name="Liu W."/>
            <person name="Santuari L."/>
            <person name="Cao Q."/>
            <person name="Sharma T."/>
            <person name="Shen D."/>
            <person name="Roswanjaya Y."/>
            <person name="Wardhani T."/>
            <person name="Kalhor M.S."/>
            <person name="Jansen J."/>
            <person name="Van den Hoogen J."/>
            <person name="Gungor B."/>
            <person name="Hartog M."/>
            <person name="Hontelez J."/>
            <person name="Verver J."/>
            <person name="Yang W.-C."/>
            <person name="Schijlen E."/>
            <person name="Repin R."/>
            <person name="Schilthuizen M."/>
            <person name="Schranz E."/>
            <person name="Heidstra R."/>
            <person name="Miyata K."/>
            <person name="Fedorova E."/>
            <person name="Kohlen W."/>
            <person name="Bisseling T."/>
            <person name="Smit S."/>
            <person name="Geurts R."/>
        </authorList>
    </citation>
    <scope>NUCLEOTIDE SEQUENCE [LARGE SCALE GENOMIC DNA]</scope>
    <source>
        <strain evidence="2">cv. RG33-2</strain>
    </source>
</reference>
<name>A0A2P5E983_TREOI</name>
<gene>
    <name evidence="1" type="ORF">TorRG33x02_220690</name>
</gene>
<accession>A0A2P5E983</accession>
<dbReference type="Proteomes" id="UP000237000">
    <property type="component" value="Unassembled WGS sequence"/>
</dbReference>
<evidence type="ECO:0000313" key="2">
    <source>
        <dbReference type="Proteomes" id="UP000237000"/>
    </source>
</evidence>
<keyword evidence="2" id="KW-1185">Reference proteome</keyword>